<dbReference type="PANTHER" id="PTHR10655:SF17">
    <property type="entry name" value="LYSOPHOSPHOLIPASE-LIKE PROTEIN 1"/>
    <property type="match status" value="1"/>
</dbReference>
<dbReference type="EMBL" id="CP003911">
    <property type="protein sequence ID" value="AGU47798.1"/>
    <property type="molecule type" value="Genomic_DNA"/>
</dbReference>
<dbReference type="SUPFAM" id="SSF53474">
    <property type="entry name" value="alpha/beta-Hydrolases"/>
    <property type="match status" value="1"/>
</dbReference>
<dbReference type="PANTHER" id="PTHR10655">
    <property type="entry name" value="LYSOPHOSPHOLIPASE-RELATED"/>
    <property type="match status" value="1"/>
</dbReference>
<dbReference type="GO" id="GO:0016787">
    <property type="term" value="F:hydrolase activity"/>
    <property type="evidence" value="ECO:0007669"/>
    <property type="project" value="UniProtKB-KW"/>
</dbReference>
<organism evidence="4 5">
    <name type="scientific">Variovorax paradoxus B4</name>
    <dbReference type="NCBI Taxonomy" id="1246301"/>
    <lineage>
        <taxon>Bacteria</taxon>
        <taxon>Pseudomonadati</taxon>
        <taxon>Pseudomonadota</taxon>
        <taxon>Betaproteobacteria</taxon>
        <taxon>Burkholderiales</taxon>
        <taxon>Comamonadaceae</taxon>
        <taxon>Variovorax</taxon>
    </lineage>
</organism>
<name>T1X5C1_VARPD</name>
<dbReference type="KEGG" id="vpd:VAPA_1c06680"/>
<proteinExistence type="inferred from homology"/>
<feature type="domain" description="Phospholipase/carboxylesterase/thioesterase" evidence="3">
    <location>
        <begin position="5"/>
        <end position="198"/>
    </location>
</feature>
<dbReference type="NCBIfam" id="NF008525">
    <property type="entry name" value="PRK11460.1"/>
    <property type="match status" value="1"/>
</dbReference>
<dbReference type="InterPro" id="IPR050565">
    <property type="entry name" value="LYPA1-2/EST-like"/>
</dbReference>
<accession>T1X5C1</accession>
<evidence type="ECO:0000256" key="2">
    <source>
        <dbReference type="ARBA" id="ARBA00022801"/>
    </source>
</evidence>
<dbReference type="HOGENOM" id="CLU_049413_5_2_4"/>
<dbReference type="Gene3D" id="3.40.50.1820">
    <property type="entry name" value="alpha/beta hydrolase"/>
    <property type="match status" value="1"/>
</dbReference>
<evidence type="ECO:0000313" key="4">
    <source>
        <dbReference type="EMBL" id="AGU47798.1"/>
    </source>
</evidence>
<dbReference type="Proteomes" id="UP000016223">
    <property type="component" value="Chromosome 1"/>
</dbReference>
<dbReference type="OrthoDB" id="9801763at2"/>
<dbReference type="AlphaFoldDB" id="T1X5C1"/>
<evidence type="ECO:0000259" key="3">
    <source>
        <dbReference type="Pfam" id="PF02230"/>
    </source>
</evidence>
<dbReference type="RefSeq" id="WP_021005356.1">
    <property type="nucleotide sequence ID" value="NC_022247.1"/>
</dbReference>
<keyword evidence="2" id="KW-0378">Hydrolase</keyword>
<dbReference type="InterPro" id="IPR029058">
    <property type="entry name" value="AB_hydrolase_fold"/>
</dbReference>
<dbReference type="Pfam" id="PF02230">
    <property type="entry name" value="Abhydrolase_2"/>
    <property type="match status" value="1"/>
</dbReference>
<dbReference type="InterPro" id="IPR003140">
    <property type="entry name" value="PLipase/COase/thioEstase"/>
</dbReference>
<gene>
    <name evidence="4" type="ORF">VAPA_1c06680</name>
</gene>
<comment type="similarity">
    <text evidence="1">Belongs to the AB hydrolase superfamily. AB hydrolase 2 family.</text>
</comment>
<dbReference type="PATRIC" id="fig|1246301.3.peg.687"/>
<reference evidence="4 5" key="1">
    <citation type="submission" date="2012-10" db="EMBL/GenBank/DDBJ databases">
        <title>Genome sequence of Variovorax paradoxus B4.</title>
        <authorList>
            <person name="Schuldes J."/>
            <person name="Brandt U."/>
            <person name="Hiessl S."/>
            <person name="Wuebbeler J.H."/>
            <person name="Thuermer A."/>
            <person name="Steinbuechel A."/>
            <person name="Daniel R."/>
        </authorList>
    </citation>
    <scope>NUCLEOTIDE SEQUENCE [LARGE SCALE GENOMIC DNA]</scope>
    <source>
        <strain evidence="4 5">B4</strain>
    </source>
</reference>
<sequence>MSIIVQQPEGPASSLVLLTHGVGSVPQSMLGVARWFTNHDRNAMVVSVASPEPSDISNGLQWFSVRNVTEANRQARVDAAMPVFVATVRHWQQASRVNEQRTLIAGFSQGAIMALESTKLAAPPALRIVAIAGRFATLPQQKSAAAIHLLHGSADPVMPAALGQSAQARLLELGVDATLDLAPGVGHEPHPALLANLATRLAPA</sequence>
<evidence type="ECO:0000256" key="1">
    <source>
        <dbReference type="ARBA" id="ARBA00006499"/>
    </source>
</evidence>
<protein>
    <submittedName>
        <fullName evidence="4">Putative phospholipase/carboxylesterase</fullName>
    </submittedName>
</protein>
<evidence type="ECO:0000313" key="5">
    <source>
        <dbReference type="Proteomes" id="UP000016223"/>
    </source>
</evidence>